<keyword evidence="3" id="KW-0443">Lipid metabolism</keyword>
<name>A0A1G9IBT2_9ACTN</name>
<proteinExistence type="predicted"/>
<dbReference type="PANTHER" id="PTHR10272">
    <property type="entry name" value="PLATELET-ACTIVATING FACTOR ACETYLHYDROLASE"/>
    <property type="match status" value="1"/>
</dbReference>
<feature type="region of interest" description="Disordered" evidence="4">
    <location>
        <begin position="385"/>
        <end position="406"/>
    </location>
</feature>
<dbReference type="InterPro" id="IPR029058">
    <property type="entry name" value="AB_hydrolase_fold"/>
</dbReference>
<dbReference type="GO" id="GO:0003847">
    <property type="term" value="F:1-alkyl-2-acetylglycerophosphocholine esterase activity"/>
    <property type="evidence" value="ECO:0007669"/>
    <property type="project" value="TreeGrafter"/>
</dbReference>
<dbReference type="PANTHER" id="PTHR10272:SF0">
    <property type="entry name" value="PLATELET-ACTIVATING FACTOR ACETYLHYDROLASE"/>
    <property type="match status" value="1"/>
</dbReference>
<feature type="chain" id="PRO_5011718837" evidence="5">
    <location>
        <begin position="27"/>
        <end position="406"/>
    </location>
</feature>
<sequence>MHRTRRTVALALLTLAPTALVSPATATSTPSPPAAASFRTTPGSTSTSEFAIPHPTGQYEVGRDTLHLVDGKRRDPWTPKARARELMVSMYYPARASGRTAPYMTLDEARLLLEGQGLDTTVRAEQLAGVRTNAHIGARPVSGKYPLVVLSPGFSLNRATLTTLAEDLASRGNVVALVDHAYESFGTTFPGGRTLTCLACEAVERAPSDDASKRLLVKAATNRAADLSFVIDQLTHRASRAPAWKRRQMIDARRIGAAGHSLGGNAAASVMATDHRVRAGVNLDGTFFAPVPTSGLGKRPFLMLGTKAQHSPDSTDTSWLQAWRRLDGWKRWLTVADSGHFTFIDLPILGGQAGIVDPTAPLPGKRSGEITTAYVGAFFTQHLHGEPQPLLNGPTPTNPEVAFQNP</sequence>
<gene>
    <name evidence="6" type="ORF">SAMN05421869_123130</name>
</gene>
<reference evidence="6 7" key="1">
    <citation type="submission" date="2016-10" db="EMBL/GenBank/DDBJ databases">
        <authorList>
            <person name="de Groot N.N."/>
        </authorList>
    </citation>
    <scope>NUCLEOTIDE SEQUENCE [LARGE SCALE GENOMIC DNA]</scope>
    <source>
        <strain evidence="6 7">CGMCC 4.6533</strain>
    </source>
</reference>
<keyword evidence="2" id="KW-0442">Lipid degradation</keyword>
<feature type="region of interest" description="Disordered" evidence="4">
    <location>
        <begin position="22"/>
        <end position="48"/>
    </location>
</feature>
<dbReference type="AlphaFoldDB" id="A0A1G9IBT2"/>
<dbReference type="SUPFAM" id="SSF53474">
    <property type="entry name" value="alpha/beta-Hydrolases"/>
    <property type="match status" value="1"/>
</dbReference>
<evidence type="ECO:0000256" key="4">
    <source>
        <dbReference type="SAM" id="MobiDB-lite"/>
    </source>
</evidence>
<organism evidence="6 7">
    <name type="scientific">Nonomuraea jiangxiensis</name>
    <dbReference type="NCBI Taxonomy" id="633440"/>
    <lineage>
        <taxon>Bacteria</taxon>
        <taxon>Bacillati</taxon>
        <taxon>Actinomycetota</taxon>
        <taxon>Actinomycetes</taxon>
        <taxon>Streptosporangiales</taxon>
        <taxon>Streptosporangiaceae</taxon>
        <taxon>Nonomuraea</taxon>
    </lineage>
</organism>
<evidence type="ECO:0000256" key="2">
    <source>
        <dbReference type="ARBA" id="ARBA00022963"/>
    </source>
</evidence>
<dbReference type="Gene3D" id="3.40.50.1820">
    <property type="entry name" value="alpha/beta hydrolase"/>
    <property type="match status" value="1"/>
</dbReference>
<dbReference type="OrthoDB" id="569821at2"/>
<feature type="signal peptide" evidence="5">
    <location>
        <begin position="1"/>
        <end position="26"/>
    </location>
</feature>
<dbReference type="RefSeq" id="WP_090943780.1">
    <property type="nucleotide sequence ID" value="NZ_FNDJ01000023.1"/>
</dbReference>
<dbReference type="EMBL" id="FNDJ01000023">
    <property type="protein sequence ID" value="SDL22304.1"/>
    <property type="molecule type" value="Genomic_DNA"/>
</dbReference>
<keyword evidence="1 6" id="KW-0378">Hydrolase</keyword>
<accession>A0A1G9IBT2</accession>
<feature type="compositionally biased region" description="Low complexity" evidence="4">
    <location>
        <begin position="22"/>
        <end position="42"/>
    </location>
</feature>
<evidence type="ECO:0000256" key="1">
    <source>
        <dbReference type="ARBA" id="ARBA00022801"/>
    </source>
</evidence>
<dbReference type="STRING" id="633440.SAMN05421869_123130"/>
<keyword evidence="5" id="KW-0732">Signal</keyword>
<protein>
    <submittedName>
        <fullName evidence="6">Platelet-activating factor acetylhydrolase, isoform II</fullName>
    </submittedName>
</protein>
<dbReference type="Pfam" id="PF03403">
    <property type="entry name" value="PAF-AH_p_II"/>
    <property type="match status" value="2"/>
</dbReference>
<dbReference type="GO" id="GO:0016042">
    <property type="term" value="P:lipid catabolic process"/>
    <property type="evidence" value="ECO:0007669"/>
    <property type="project" value="UniProtKB-KW"/>
</dbReference>
<evidence type="ECO:0000256" key="5">
    <source>
        <dbReference type="SAM" id="SignalP"/>
    </source>
</evidence>
<dbReference type="Proteomes" id="UP000199202">
    <property type="component" value="Unassembled WGS sequence"/>
</dbReference>
<evidence type="ECO:0000256" key="3">
    <source>
        <dbReference type="ARBA" id="ARBA00023098"/>
    </source>
</evidence>
<evidence type="ECO:0000313" key="7">
    <source>
        <dbReference type="Proteomes" id="UP000199202"/>
    </source>
</evidence>
<keyword evidence="7" id="KW-1185">Reference proteome</keyword>
<evidence type="ECO:0000313" key="6">
    <source>
        <dbReference type="EMBL" id="SDL22304.1"/>
    </source>
</evidence>